<dbReference type="AlphaFoldDB" id="A0A194W3V0"/>
<proteinExistence type="predicted"/>
<organism evidence="2 3">
    <name type="scientific">Cytospora mali</name>
    <name type="common">Apple Valsa canker fungus</name>
    <name type="synonym">Valsa mali</name>
    <dbReference type="NCBI Taxonomy" id="578113"/>
    <lineage>
        <taxon>Eukaryota</taxon>
        <taxon>Fungi</taxon>
        <taxon>Dikarya</taxon>
        <taxon>Ascomycota</taxon>
        <taxon>Pezizomycotina</taxon>
        <taxon>Sordariomycetes</taxon>
        <taxon>Sordariomycetidae</taxon>
        <taxon>Diaporthales</taxon>
        <taxon>Cytosporaceae</taxon>
        <taxon>Cytospora</taxon>
    </lineage>
</organism>
<accession>A0A194W3V0</accession>
<dbReference type="EMBL" id="CM003103">
    <property type="protein sequence ID" value="KUI70758.1"/>
    <property type="molecule type" value="Genomic_DNA"/>
</dbReference>
<keyword evidence="3" id="KW-1185">Reference proteome</keyword>
<feature type="compositionally biased region" description="Pro residues" evidence="1">
    <location>
        <begin position="269"/>
        <end position="279"/>
    </location>
</feature>
<feature type="region of interest" description="Disordered" evidence="1">
    <location>
        <begin position="205"/>
        <end position="308"/>
    </location>
</feature>
<evidence type="ECO:0000313" key="2">
    <source>
        <dbReference type="EMBL" id="KUI70758.1"/>
    </source>
</evidence>
<evidence type="ECO:0000256" key="1">
    <source>
        <dbReference type="SAM" id="MobiDB-lite"/>
    </source>
</evidence>
<dbReference type="SMR" id="A0A194W3V0"/>
<reference evidence="2" key="1">
    <citation type="submission" date="2014-12" db="EMBL/GenBank/DDBJ databases">
        <title>Genome Sequence of Valsa Canker Pathogens Uncovers a Specific Adaption of Colonization on Woody Bark.</title>
        <authorList>
            <person name="Yin Z."/>
            <person name="Liu H."/>
            <person name="Gao X."/>
            <person name="Li Z."/>
            <person name="Song N."/>
            <person name="Ke X."/>
            <person name="Dai Q."/>
            <person name="Wu Y."/>
            <person name="Sun Y."/>
            <person name="Xu J.-R."/>
            <person name="Kang Z.K."/>
            <person name="Wang L."/>
            <person name="Huang L."/>
        </authorList>
    </citation>
    <scope>NUCLEOTIDE SEQUENCE [LARGE SCALE GENOMIC DNA]</scope>
    <source>
        <strain evidence="2">03-8</strain>
    </source>
</reference>
<sequence>MSQYKAPAECTPSPVLSGATDDPQRHRPAPPQGTEQSQGTSGDEKDALERSGDSPDISQELGEIQHLLRQLHSTLQSTSQSETATPYQQASFGVLTNIADDIAECLDCLRTMGGRSEGGTRPAQPALHSGVPNDVPPVLRRDNGIAGGQPIVFATSGDSPHGGSRGVAPPPPTFHASRPYETRTAAAQLPYGPRRRRHVYHPRTHTQSHIPFPPSPALYQNQWVQSPPVSPLPSASFRHHHHHHHPFGNPDPRWFRSPATSPNSAAVSLPPPPPPPNPTPNDTRQGTPLHGEQDQQQRQPLFPSPGDAGITMSFPLCYDTPAGTRMTLYHSHLPDHPSDFSPYASAFGGLAERQAPGVSSAMAGVSELATETPTPPRVSMSSEENRSSLHPSGRLARVDSDSEDSLDSSEAEMRWTDALEVVSPR</sequence>
<evidence type="ECO:0000313" key="3">
    <source>
        <dbReference type="Proteomes" id="UP000078559"/>
    </source>
</evidence>
<dbReference type="Proteomes" id="UP000078559">
    <property type="component" value="Chromosome 6"/>
</dbReference>
<feature type="compositionally biased region" description="Basic and acidic residues" evidence="1">
    <location>
        <begin position="42"/>
        <end position="53"/>
    </location>
</feature>
<protein>
    <submittedName>
        <fullName evidence="2">Uncharacterized protein</fullName>
    </submittedName>
</protein>
<feature type="compositionally biased region" description="Acidic residues" evidence="1">
    <location>
        <begin position="401"/>
        <end position="410"/>
    </location>
</feature>
<dbReference type="OrthoDB" id="10564316at2759"/>
<feature type="region of interest" description="Disordered" evidence="1">
    <location>
        <begin position="367"/>
        <end position="425"/>
    </location>
</feature>
<feature type="compositionally biased region" description="Polar residues" evidence="1">
    <location>
        <begin position="218"/>
        <end position="227"/>
    </location>
</feature>
<feature type="compositionally biased region" description="Basic residues" evidence="1">
    <location>
        <begin position="237"/>
        <end position="246"/>
    </location>
</feature>
<feature type="region of interest" description="Disordered" evidence="1">
    <location>
        <begin position="1"/>
        <end position="63"/>
    </location>
</feature>
<name>A0A194W3V0_CYTMA</name>
<gene>
    <name evidence="2" type="ORF">VM1G_06162</name>
</gene>